<proteinExistence type="predicted"/>
<dbReference type="PANTHER" id="PTHR36978">
    <property type="entry name" value="P-LOOP CONTAINING NUCLEOTIDE TRIPHOSPHATE HYDROLASE"/>
    <property type="match status" value="1"/>
</dbReference>
<dbReference type="AlphaFoldDB" id="A0A267F1T3"/>
<feature type="non-terminal residue" evidence="1">
    <location>
        <position position="1"/>
    </location>
</feature>
<gene>
    <name evidence="1" type="ORF">BOX15_Mlig024016g2</name>
</gene>
<evidence type="ECO:0000313" key="1">
    <source>
        <dbReference type="EMBL" id="PAA66972.1"/>
    </source>
</evidence>
<dbReference type="Pfam" id="PF17784">
    <property type="entry name" value="Sulfotransfer_4"/>
    <property type="match status" value="1"/>
</dbReference>
<dbReference type="Gene3D" id="3.40.50.300">
    <property type="entry name" value="P-loop containing nucleotide triphosphate hydrolases"/>
    <property type="match status" value="1"/>
</dbReference>
<dbReference type="EMBL" id="NIVC01001518">
    <property type="protein sequence ID" value="PAA66972.1"/>
    <property type="molecule type" value="Genomic_DNA"/>
</dbReference>
<dbReference type="SUPFAM" id="SSF52540">
    <property type="entry name" value="P-loop containing nucleoside triphosphate hydrolases"/>
    <property type="match status" value="1"/>
</dbReference>
<comment type="caution">
    <text evidence="1">The sequence shown here is derived from an EMBL/GenBank/DDBJ whole genome shotgun (WGS) entry which is preliminary data.</text>
</comment>
<dbReference type="PANTHER" id="PTHR36978:SF4">
    <property type="entry name" value="P-LOOP CONTAINING NUCLEOSIDE TRIPHOSPHATE HYDROLASE PROTEIN"/>
    <property type="match status" value="1"/>
</dbReference>
<dbReference type="InterPro" id="IPR027417">
    <property type="entry name" value="P-loop_NTPase"/>
</dbReference>
<dbReference type="OrthoDB" id="272681at2759"/>
<accession>A0A267F1T3</accession>
<dbReference type="InterPro" id="IPR040632">
    <property type="entry name" value="Sulfotransfer_4"/>
</dbReference>
<evidence type="ECO:0000313" key="2">
    <source>
        <dbReference type="Proteomes" id="UP000215902"/>
    </source>
</evidence>
<name>A0A267F1T3_9PLAT</name>
<organism evidence="1 2">
    <name type="scientific">Macrostomum lignano</name>
    <dbReference type="NCBI Taxonomy" id="282301"/>
    <lineage>
        <taxon>Eukaryota</taxon>
        <taxon>Metazoa</taxon>
        <taxon>Spiralia</taxon>
        <taxon>Lophotrochozoa</taxon>
        <taxon>Platyhelminthes</taxon>
        <taxon>Rhabditophora</taxon>
        <taxon>Macrostomorpha</taxon>
        <taxon>Macrostomida</taxon>
        <taxon>Macrostomidae</taxon>
        <taxon>Macrostomum</taxon>
    </lineage>
</organism>
<reference evidence="1 2" key="1">
    <citation type="submission" date="2017-06" db="EMBL/GenBank/DDBJ databases">
        <title>A platform for efficient transgenesis in Macrostomum lignano, a flatworm model organism for stem cell research.</title>
        <authorList>
            <person name="Berezikov E."/>
        </authorList>
    </citation>
    <scope>NUCLEOTIDE SEQUENCE [LARGE SCALE GENOMIC DNA]</scope>
    <source>
        <strain evidence="1">DV1</strain>
        <tissue evidence="1">Whole organism</tissue>
    </source>
</reference>
<evidence type="ECO:0008006" key="3">
    <source>
        <dbReference type="Google" id="ProtNLM"/>
    </source>
</evidence>
<dbReference type="Proteomes" id="UP000215902">
    <property type="component" value="Unassembled WGS sequence"/>
</dbReference>
<keyword evidence="2" id="KW-1185">Reference proteome</keyword>
<sequence>HMEVIAKERRNDLKLWYQAAKGGLTKELAEKILGDFRASTDFPAAHFYPELMKIYPNAKFVLSIRDPKRWVVSVRSTIAELRSVQLKIPKPVDWLLGMSSSVPVIDLILEQRLGFRFDMSEQEMIAAYE</sequence>
<protein>
    <recommendedName>
        <fullName evidence="3">Sulfotransferase</fullName>
    </recommendedName>
</protein>